<gene>
    <name evidence="2" type="ORF">CM83_19415</name>
</gene>
<feature type="compositionally biased region" description="Low complexity" evidence="1">
    <location>
        <begin position="74"/>
        <end position="96"/>
    </location>
</feature>
<feature type="non-terminal residue" evidence="2">
    <location>
        <position position="103"/>
    </location>
</feature>
<feature type="non-terminal residue" evidence="2">
    <location>
        <position position="1"/>
    </location>
</feature>
<dbReference type="EMBL" id="GBHO01013698">
    <property type="protein sequence ID" value="JAG29906.1"/>
    <property type="molecule type" value="Transcribed_RNA"/>
</dbReference>
<protein>
    <submittedName>
        <fullName evidence="2">Uncharacterized protein</fullName>
    </submittedName>
</protein>
<name>A0A0A9YE39_LYGHE</name>
<feature type="region of interest" description="Disordered" evidence="1">
    <location>
        <begin position="1"/>
        <end position="22"/>
    </location>
</feature>
<dbReference type="AlphaFoldDB" id="A0A0A9YE39"/>
<evidence type="ECO:0000256" key="1">
    <source>
        <dbReference type="SAM" id="MobiDB-lite"/>
    </source>
</evidence>
<sequence length="103" mass="11478">HNDHHATLDQLTQDVHHQNQHPVTQVHLTPNAKYPPSHHDQHVILVHPIPGANPLQQRHSGLPATQDQMTPDAQKSTTIKPPTQTTIYPTQTTPSKPFCYPGS</sequence>
<organism evidence="2">
    <name type="scientific">Lygus hesperus</name>
    <name type="common">Western plant bug</name>
    <dbReference type="NCBI Taxonomy" id="30085"/>
    <lineage>
        <taxon>Eukaryota</taxon>
        <taxon>Metazoa</taxon>
        <taxon>Ecdysozoa</taxon>
        <taxon>Arthropoda</taxon>
        <taxon>Hexapoda</taxon>
        <taxon>Insecta</taxon>
        <taxon>Pterygota</taxon>
        <taxon>Neoptera</taxon>
        <taxon>Paraneoptera</taxon>
        <taxon>Hemiptera</taxon>
        <taxon>Heteroptera</taxon>
        <taxon>Panheteroptera</taxon>
        <taxon>Cimicomorpha</taxon>
        <taxon>Miridae</taxon>
        <taxon>Mirini</taxon>
        <taxon>Lygus</taxon>
    </lineage>
</organism>
<reference evidence="2" key="2">
    <citation type="submission" date="2014-07" db="EMBL/GenBank/DDBJ databases">
        <authorList>
            <person name="Hull J."/>
        </authorList>
    </citation>
    <scope>NUCLEOTIDE SEQUENCE</scope>
</reference>
<reference evidence="2" key="1">
    <citation type="journal article" date="2014" name="PLoS ONE">
        <title>Transcriptome-Based Identification of ABC Transporters in the Western Tarnished Plant Bug Lygus hesperus.</title>
        <authorList>
            <person name="Hull J.J."/>
            <person name="Chaney K."/>
            <person name="Geib S.M."/>
            <person name="Fabrick J.A."/>
            <person name="Brent C.S."/>
            <person name="Walsh D."/>
            <person name="Lavine L.C."/>
        </authorList>
    </citation>
    <scope>NUCLEOTIDE SEQUENCE</scope>
</reference>
<feature type="region of interest" description="Disordered" evidence="1">
    <location>
        <begin position="51"/>
        <end position="103"/>
    </location>
</feature>
<feature type="compositionally biased region" description="Polar residues" evidence="1">
    <location>
        <begin position="54"/>
        <end position="73"/>
    </location>
</feature>
<accession>A0A0A9YE39</accession>
<proteinExistence type="predicted"/>
<evidence type="ECO:0000313" key="2">
    <source>
        <dbReference type="EMBL" id="JAG29906.1"/>
    </source>
</evidence>